<dbReference type="EMBL" id="QXGD01006624">
    <property type="protein sequence ID" value="KAE9162634.1"/>
    <property type="molecule type" value="Genomic_DNA"/>
</dbReference>
<feature type="chain" id="PRO_5025531946" description="Secreted protein" evidence="1">
    <location>
        <begin position="22"/>
        <end position="100"/>
    </location>
</feature>
<name>A0A6A3V9X1_9STRA</name>
<dbReference type="PROSITE" id="PS51257">
    <property type="entry name" value="PROKAR_LIPOPROTEIN"/>
    <property type="match status" value="1"/>
</dbReference>
<evidence type="ECO:0000313" key="2">
    <source>
        <dbReference type="EMBL" id="KAE9162634.1"/>
    </source>
</evidence>
<protein>
    <recommendedName>
        <fullName evidence="4">Secreted protein</fullName>
    </recommendedName>
</protein>
<keyword evidence="1" id="KW-0732">Signal</keyword>
<gene>
    <name evidence="2" type="ORF">PF002_g32057</name>
</gene>
<organism evidence="2 3">
    <name type="scientific">Phytophthora fragariae</name>
    <dbReference type="NCBI Taxonomy" id="53985"/>
    <lineage>
        <taxon>Eukaryota</taxon>
        <taxon>Sar</taxon>
        <taxon>Stramenopiles</taxon>
        <taxon>Oomycota</taxon>
        <taxon>Peronosporomycetes</taxon>
        <taxon>Peronosporales</taxon>
        <taxon>Peronosporaceae</taxon>
        <taxon>Phytophthora</taxon>
    </lineage>
</organism>
<reference evidence="2 3" key="1">
    <citation type="submission" date="2018-08" db="EMBL/GenBank/DDBJ databases">
        <title>Genomic investigation of the strawberry pathogen Phytophthora fragariae indicates pathogenicity is determined by transcriptional variation in three key races.</title>
        <authorList>
            <person name="Adams T.M."/>
            <person name="Armitage A.D."/>
            <person name="Sobczyk M.K."/>
            <person name="Bates H.J."/>
            <person name="Dunwell J.M."/>
            <person name="Nellist C.F."/>
            <person name="Harrison R.J."/>
        </authorList>
    </citation>
    <scope>NUCLEOTIDE SEQUENCE [LARGE SCALE GENOMIC DNA]</scope>
    <source>
        <strain evidence="2 3">BC-1</strain>
    </source>
</reference>
<evidence type="ECO:0000313" key="3">
    <source>
        <dbReference type="Proteomes" id="UP000440367"/>
    </source>
</evidence>
<comment type="caution">
    <text evidence="2">The sequence shown here is derived from an EMBL/GenBank/DDBJ whole genome shotgun (WGS) entry which is preliminary data.</text>
</comment>
<accession>A0A6A3V9X1</accession>
<dbReference type="Proteomes" id="UP000440367">
    <property type="component" value="Unassembled WGS sequence"/>
</dbReference>
<evidence type="ECO:0008006" key="4">
    <source>
        <dbReference type="Google" id="ProtNLM"/>
    </source>
</evidence>
<evidence type="ECO:0000256" key="1">
    <source>
        <dbReference type="SAM" id="SignalP"/>
    </source>
</evidence>
<sequence length="100" mass="10346">MFLRPRLSAFSFCLSTASCSASRTKRAIDCRCMTNSETAALSTGRAGVFGAYFAASGTPALPGLINVRAVHVAMGDAAMSGVARAFSVLERVTAFSVTSS</sequence>
<proteinExistence type="predicted"/>
<dbReference type="AlphaFoldDB" id="A0A6A3V9X1"/>
<feature type="signal peptide" evidence="1">
    <location>
        <begin position="1"/>
        <end position="21"/>
    </location>
</feature>